<protein>
    <submittedName>
        <fullName evidence="1">Uncharacterized protein</fullName>
    </submittedName>
</protein>
<proteinExistence type="predicted"/>
<evidence type="ECO:0000313" key="1">
    <source>
        <dbReference type="EMBL" id="OQK17589.1"/>
    </source>
</evidence>
<gene>
    <name evidence="1" type="ORF">AU255_06880</name>
</gene>
<comment type="caution">
    <text evidence="1">The sequence shown here is derived from an EMBL/GenBank/DDBJ whole genome shotgun (WGS) entry which is preliminary data.</text>
</comment>
<name>A0A1V8M7T0_9GAMM</name>
<accession>A0A1V8M7T0</accession>
<dbReference type="STRING" id="1420851.AU255_06880"/>
<keyword evidence="2" id="KW-1185">Reference proteome</keyword>
<evidence type="ECO:0000313" key="2">
    <source>
        <dbReference type="Proteomes" id="UP000191980"/>
    </source>
</evidence>
<dbReference type="OrthoDB" id="6091628at2"/>
<sequence length="157" mass="17735">MNGIILTPTKINALFLEEDRYVVPPAVDFSSLPWSDGFHDHNPDTPYLSLSVLNSSFASDTFRLKPGIHLHWLLPAAYRRAFLNSQNGMSHIYCPAPNIWLVRRFSGDGESKEWVVESDVLMPPAYFPHASGSYMPYDSKHGSPPFRMIGRTLALQK</sequence>
<organism evidence="1 2">
    <name type="scientific">Methyloprofundus sedimenti</name>
    <dbReference type="NCBI Taxonomy" id="1420851"/>
    <lineage>
        <taxon>Bacteria</taxon>
        <taxon>Pseudomonadati</taxon>
        <taxon>Pseudomonadota</taxon>
        <taxon>Gammaproteobacteria</taxon>
        <taxon>Methylococcales</taxon>
        <taxon>Methylococcaceae</taxon>
        <taxon>Methyloprofundus</taxon>
    </lineage>
</organism>
<dbReference type="Proteomes" id="UP000191980">
    <property type="component" value="Unassembled WGS sequence"/>
</dbReference>
<dbReference type="RefSeq" id="WP_080522197.1">
    <property type="nucleotide sequence ID" value="NZ_LPUF01000001.1"/>
</dbReference>
<dbReference type="AlphaFoldDB" id="A0A1V8M7T0"/>
<reference evidence="1 2" key="1">
    <citation type="submission" date="2015-12" db="EMBL/GenBank/DDBJ databases">
        <authorList>
            <person name="Shamseldin A."/>
            <person name="Moawad H."/>
            <person name="Abd El-Rahim W.M."/>
            <person name="Sadowsky M.J."/>
        </authorList>
    </citation>
    <scope>NUCLEOTIDE SEQUENCE [LARGE SCALE GENOMIC DNA]</scope>
    <source>
        <strain evidence="1 2">WF1</strain>
    </source>
</reference>
<dbReference type="EMBL" id="LPUF01000001">
    <property type="protein sequence ID" value="OQK17589.1"/>
    <property type="molecule type" value="Genomic_DNA"/>
</dbReference>